<proteinExistence type="predicted"/>
<feature type="chain" id="PRO_5012173136" description="Outer membrane protein beta-barrel domain-containing protein" evidence="2">
    <location>
        <begin position="22"/>
        <end position="154"/>
    </location>
</feature>
<dbReference type="SUPFAM" id="SSF56925">
    <property type="entry name" value="OMPA-like"/>
    <property type="match status" value="1"/>
</dbReference>
<keyword evidence="1" id="KW-1133">Transmembrane helix</keyword>
<dbReference type="RefSeq" id="WP_208617713.1">
    <property type="nucleotide sequence ID" value="NZ_JBHSII010000001.1"/>
</dbReference>
<keyword evidence="1" id="KW-0472">Membrane</keyword>
<dbReference type="AlphaFoldDB" id="A0A240EGH8"/>
<feature type="transmembrane region" description="Helical" evidence="1">
    <location>
        <begin position="120"/>
        <end position="140"/>
    </location>
</feature>
<keyword evidence="2" id="KW-0732">Signal</keyword>
<dbReference type="Proteomes" id="UP000219336">
    <property type="component" value="Unassembled WGS sequence"/>
</dbReference>
<evidence type="ECO:0008006" key="5">
    <source>
        <dbReference type="Google" id="ProtNLM"/>
    </source>
</evidence>
<evidence type="ECO:0000313" key="4">
    <source>
        <dbReference type="Proteomes" id="UP000219336"/>
    </source>
</evidence>
<dbReference type="EMBL" id="OANU01000004">
    <property type="protein sequence ID" value="SNX47065.1"/>
    <property type="molecule type" value="Genomic_DNA"/>
</dbReference>
<evidence type="ECO:0000313" key="3">
    <source>
        <dbReference type="EMBL" id="SNX47065.1"/>
    </source>
</evidence>
<dbReference type="InterPro" id="IPR011250">
    <property type="entry name" value="OMP/PagP_B-barrel"/>
</dbReference>
<organism evidence="3 4">
    <name type="scientific">Vibrio thalassae</name>
    <dbReference type="NCBI Taxonomy" id="1243014"/>
    <lineage>
        <taxon>Bacteria</taxon>
        <taxon>Pseudomonadati</taxon>
        <taxon>Pseudomonadota</taxon>
        <taxon>Gammaproteobacteria</taxon>
        <taxon>Vibrionales</taxon>
        <taxon>Vibrionaceae</taxon>
        <taxon>Vibrio</taxon>
    </lineage>
</organism>
<keyword evidence="4" id="KW-1185">Reference proteome</keyword>
<accession>A0A240EGH8</accession>
<sequence length="154" mass="16724">MTKTLVLLPLAAMLVSFAVKATVIVTPFLGYTMGGVVKDGTGEDYDISPSANLALAIEFPFQNGRMGMFYSQQDSSLDVLELDTRIQYLQFQSSAEYQLNNTSYAYIGAGLGASYTSGEWATSHLGFAASIFGVSLTWLMKMAEELSLFLICLP</sequence>
<name>A0A240EGH8_9VIBR</name>
<reference evidence="4" key="1">
    <citation type="submission" date="2016-06" db="EMBL/GenBank/DDBJ databases">
        <authorList>
            <person name="Rodrigo-Torres L."/>
            <person name="Arahal R.D."/>
            <person name="Lucena T."/>
        </authorList>
    </citation>
    <scope>NUCLEOTIDE SEQUENCE [LARGE SCALE GENOMIC DNA]</scope>
    <source>
        <strain evidence="4">CECT8203</strain>
    </source>
</reference>
<evidence type="ECO:0000256" key="1">
    <source>
        <dbReference type="SAM" id="Phobius"/>
    </source>
</evidence>
<evidence type="ECO:0000256" key="2">
    <source>
        <dbReference type="SAM" id="SignalP"/>
    </source>
</evidence>
<gene>
    <name evidence="3" type="ORF">VTH8203_00666</name>
</gene>
<protein>
    <recommendedName>
        <fullName evidence="5">Outer membrane protein beta-barrel domain-containing protein</fullName>
    </recommendedName>
</protein>
<feature type="signal peptide" evidence="2">
    <location>
        <begin position="1"/>
        <end position="21"/>
    </location>
</feature>
<keyword evidence="1" id="KW-0812">Transmembrane</keyword>